<accession>A0AAE1L8V3</accession>
<dbReference type="EMBL" id="JAHWGI010000195">
    <property type="protein sequence ID" value="KAK3910743.1"/>
    <property type="molecule type" value="Genomic_DNA"/>
</dbReference>
<organism evidence="1 2">
    <name type="scientific">Frankliniella fusca</name>
    <dbReference type="NCBI Taxonomy" id="407009"/>
    <lineage>
        <taxon>Eukaryota</taxon>
        <taxon>Metazoa</taxon>
        <taxon>Ecdysozoa</taxon>
        <taxon>Arthropoda</taxon>
        <taxon>Hexapoda</taxon>
        <taxon>Insecta</taxon>
        <taxon>Pterygota</taxon>
        <taxon>Neoptera</taxon>
        <taxon>Paraneoptera</taxon>
        <taxon>Thysanoptera</taxon>
        <taxon>Terebrantia</taxon>
        <taxon>Thripoidea</taxon>
        <taxon>Thripidae</taxon>
        <taxon>Frankliniella</taxon>
    </lineage>
</organism>
<name>A0AAE1L8V3_9NEOP</name>
<proteinExistence type="predicted"/>
<dbReference type="Proteomes" id="UP001219518">
    <property type="component" value="Unassembled WGS sequence"/>
</dbReference>
<evidence type="ECO:0000313" key="2">
    <source>
        <dbReference type="Proteomes" id="UP001219518"/>
    </source>
</evidence>
<protein>
    <submittedName>
        <fullName evidence="1">Formin-like protein 15b</fullName>
    </submittedName>
</protein>
<sequence>MSSSGSKEYGQIKYFCQAHDNKQVALVKKYAIDHCNSFFHEDSGVVINHIIPVLATEVTEVINLDAILFKVIRVENYVCLRPNKIEYNL</sequence>
<evidence type="ECO:0000313" key="1">
    <source>
        <dbReference type="EMBL" id="KAK3910743.1"/>
    </source>
</evidence>
<keyword evidence="2" id="KW-1185">Reference proteome</keyword>
<dbReference type="AlphaFoldDB" id="A0AAE1L8V3"/>
<gene>
    <name evidence="1" type="ORF">KUF71_004231</name>
</gene>
<reference evidence="1" key="1">
    <citation type="submission" date="2021-07" db="EMBL/GenBank/DDBJ databases">
        <authorList>
            <person name="Catto M.A."/>
            <person name="Jacobson A."/>
            <person name="Kennedy G."/>
            <person name="Labadie P."/>
            <person name="Hunt B.G."/>
            <person name="Srinivasan R."/>
        </authorList>
    </citation>
    <scope>NUCLEOTIDE SEQUENCE</scope>
    <source>
        <strain evidence="1">PL_HMW_Pooled</strain>
        <tissue evidence="1">Head</tissue>
    </source>
</reference>
<comment type="caution">
    <text evidence="1">The sequence shown here is derived from an EMBL/GenBank/DDBJ whole genome shotgun (WGS) entry which is preliminary data.</text>
</comment>
<reference evidence="1" key="2">
    <citation type="journal article" date="2023" name="BMC Genomics">
        <title>Pest status, molecular evolution, and epigenetic factors derived from the genome assembly of Frankliniella fusca, a thysanopteran phytovirus vector.</title>
        <authorList>
            <person name="Catto M.A."/>
            <person name="Labadie P.E."/>
            <person name="Jacobson A.L."/>
            <person name="Kennedy G.G."/>
            <person name="Srinivasan R."/>
            <person name="Hunt B.G."/>
        </authorList>
    </citation>
    <scope>NUCLEOTIDE SEQUENCE</scope>
    <source>
        <strain evidence="1">PL_HMW_Pooled</strain>
    </source>
</reference>